<dbReference type="SUPFAM" id="SSF49464">
    <property type="entry name" value="Carboxypeptidase regulatory domain-like"/>
    <property type="match status" value="1"/>
</dbReference>
<dbReference type="NCBIfam" id="TIGR04183">
    <property type="entry name" value="Por_Secre_tail"/>
    <property type="match status" value="1"/>
</dbReference>
<dbReference type="InterPro" id="IPR052918">
    <property type="entry name" value="Motility_Chemotaxis_Reg"/>
</dbReference>
<dbReference type="Proteomes" id="UP000630660">
    <property type="component" value="Unassembled WGS sequence"/>
</dbReference>
<dbReference type="AlphaFoldDB" id="A0A9D5QCS9"/>
<dbReference type="InterPro" id="IPR008969">
    <property type="entry name" value="CarboxyPept-like_regulatory"/>
</dbReference>
<comment type="caution">
    <text evidence="1">The sequence shown here is derived from an EMBL/GenBank/DDBJ whole genome shotgun (WGS) entry which is preliminary data.</text>
</comment>
<gene>
    <name evidence="1" type="ORF">GF359_06710</name>
</gene>
<protein>
    <submittedName>
        <fullName evidence="1">T9SS type A sorting domain-containing protein</fullName>
    </submittedName>
</protein>
<accession>A0A9D5QCS9</accession>
<sequence length="531" mass="58877">MANLLFVSILLSALEPTVSWQQVNDEGIDEKLNGMDIKNRDIYVTGVSYSSDSNIVVMVLCDSGSEKWLNLYGEPHKYEIGEDVAVLSSGNIAVTGWHESFPYAGWHTIWLDSLGEELYKNAMPTDPNGFTYNATSVVAGKVDTSFVGGWYGKPDWKGIRVAKYNPQGERMWRKFFDGEGYDKRVTLTLDVEGSVYALCETRCTWTGWFSDGNTLSFIEEYNNMGAEGSAIRINSADHVFIAGDISQADRDFMLLKYNTDGNMLWPAHKAYDLGAEEECRDMALDAVSDCYLAGYQVSGEEENAAVVKTDSAGNMLWSWVNVAEGKQEIEAVEVDEEGFIYLAGSHHNGEDWDMMVMKLKQPLLVTGRVTDSAGKAMENVTVSVTGVTTLEVFTDTGGYYGIEVCNGTYTVAHDLPVWSFEPSSYEYSPLAHRMLGQDFSDGRYGSVQETDEIISFGFKLSPRTVSFSLPEASNVNLVLYDATGRMVRVLARGLYTEGNHHVLLPELVPGVYFVKINAGDFAETNKVVITR</sequence>
<evidence type="ECO:0000313" key="1">
    <source>
        <dbReference type="EMBL" id="MBD3364889.1"/>
    </source>
</evidence>
<dbReference type="PANTHER" id="PTHR35580:SF1">
    <property type="entry name" value="PHYTASE-LIKE DOMAIN-CONTAINING PROTEIN"/>
    <property type="match status" value="1"/>
</dbReference>
<proteinExistence type="predicted"/>
<evidence type="ECO:0000313" key="2">
    <source>
        <dbReference type="Proteomes" id="UP000630660"/>
    </source>
</evidence>
<dbReference type="EMBL" id="WJKJ01000226">
    <property type="protein sequence ID" value="MBD3364889.1"/>
    <property type="molecule type" value="Genomic_DNA"/>
</dbReference>
<name>A0A9D5QCS9_UNCW3</name>
<reference evidence="1" key="1">
    <citation type="submission" date="2019-11" db="EMBL/GenBank/DDBJ databases">
        <title>Microbial mats filling the niche in hypersaline microbial mats.</title>
        <authorList>
            <person name="Wong H.L."/>
            <person name="Macleod F.I."/>
            <person name="White R.A. III"/>
            <person name="Burns B.P."/>
        </authorList>
    </citation>
    <scope>NUCLEOTIDE SEQUENCE</scope>
    <source>
        <strain evidence="1">Bin_327</strain>
    </source>
</reference>
<dbReference type="PANTHER" id="PTHR35580">
    <property type="entry name" value="CELL SURFACE GLYCOPROTEIN (S-LAYER PROTEIN)-LIKE PROTEIN"/>
    <property type="match status" value="1"/>
</dbReference>
<organism evidence="1 2">
    <name type="scientific">candidate division WOR-3 bacterium</name>
    <dbReference type="NCBI Taxonomy" id="2052148"/>
    <lineage>
        <taxon>Bacteria</taxon>
        <taxon>Bacteria division WOR-3</taxon>
    </lineage>
</organism>
<dbReference type="Gene3D" id="2.60.40.1120">
    <property type="entry name" value="Carboxypeptidase-like, regulatory domain"/>
    <property type="match status" value="1"/>
</dbReference>
<dbReference type="SUPFAM" id="SSF101898">
    <property type="entry name" value="NHL repeat"/>
    <property type="match status" value="1"/>
</dbReference>
<dbReference type="InterPro" id="IPR026444">
    <property type="entry name" value="Secre_tail"/>
</dbReference>